<reference evidence="2" key="1">
    <citation type="submission" date="2024-03" db="EMBL/GenBank/DDBJ databases">
        <authorList>
            <consortium name="ELIXIR-Norway"/>
            <consortium name="Elixir Norway"/>
        </authorList>
    </citation>
    <scope>NUCLEOTIDE SEQUENCE</scope>
</reference>
<dbReference type="EMBL" id="OZ023710">
    <property type="protein sequence ID" value="CAK9882562.1"/>
    <property type="molecule type" value="Genomic_DNA"/>
</dbReference>
<gene>
    <name evidence="2" type="ORF">CSSPJE1EN2_LOCUS23813</name>
</gene>
<proteinExistence type="predicted"/>
<evidence type="ECO:0000256" key="1">
    <source>
        <dbReference type="SAM" id="MobiDB-lite"/>
    </source>
</evidence>
<organism evidence="2 3">
    <name type="scientific">Sphagnum jensenii</name>
    <dbReference type="NCBI Taxonomy" id="128206"/>
    <lineage>
        <taxon>Eukaryota</taxon>
        <taxon>Viridiplantae</taxon>
        <taxon>Streptophyta</taxon>
        <taxon>Embryophyta</taxon>
        <taxon>Bryophyta</taxon>
        <taxon>Sphagnophytina</taxon>
        <taxon>Sphagnopsida</taxon>
        <taxon>Sphagnales</taxon>
        <taxon>Sphagnaceae</taxon>
        <taxon>Sphagnum</taxon>
    </lineage>
</organism>
<sequence length="90" mass="9633">MEQQQQQARVGWCFKRGTALAAGPGIMDPESSSLLIGESTNQGQNNPGSVQLTIGSPSTNLPVFVSRAFIIRTGARGNMSYHPFGKRPVT</sequence>
<evidence type="ECO:0000313" key="3">
    <source>
        <dbReference type="Proteomes" id="UP001497522"/>
    </source>
</evidence>
<accession>A0ABP1C166</accession>
<feature type="region of interest" description="Disordered" evidence="1">
    <location>
        <begin position="24"/>
        <end position="51"/>
    </location>
</feature>
<dbReference type="Proteomes" id="UP001497522">
    <property type="component" value="Chromosome 9"/>
</dbReference>
<evidence type="ECO:0000313" key="2">
    <source>
        <dbReference type="EMBL" id="CAK9882562.1"/>
    </source>
</evidence>
<protein>
    <submittedName>
        <fullName evidence="2">Uncharacterized protein</fullName>
    </submittedName>
</protein>
<feature type="compositionally biased region" description="Polar residues" evidence="1">
    <location>
        <begin position="30"/>
        <end position="51"/>
    </location>
</feature>
<keyword evidence="3" id="KW-1185">Reference proteome</keyword>
<name>A0ABP1C166_9BRYO</name>